<dbReference type="Proteomes" id="UP000735302">
    <property type="component" value="Unassembled WGS sequence"/>
</dbReference>
<evidence type="ECO:0000313" key="1">
    <source>
        <dbReference type="EMBL" id="GFO48220.1"/>
    </source>
</evidence>
<evidence type="ECO:0000313" key="2">
    <source>
        <dbReference type="Proteomes" id="UP000735302"/>
    </source>
</evidence>
<protein>
    <submittedName>
        <fullName evidence="1">Uncharacterized protein</fullName>
    </submittedName>
</protein>
<keyword evidence="2" id="KW-1185">Reference proteome</keyword>
<proteinExistence type="predicted"/>
<dbReference type="AlphaFoldDB" id="A0AAV4DVN4"/>
<reference evidence="1 2" key="1">
    <citation type="journal article" date="2021" name="Elife">
        <title>Chloroplast acquisition without the gene transfer in kleptoplastic sea slugs, Plakobranchus ocellatus.</title>
        <authorList>
            <person name="Maeda T."/>
            <person name="Takahashi S."/>
            <person name="Yoshida T."/>
            <person name="Shimamura S."/>
            <person name="Takaki Y."/>
            <person name="Nagai Y."/>
            <person name="Toyoda A."/>
            <person name="Suzuki Y."/>
            <person name="Arimoto A."/>
            <person name="Ishii H."/>
            <person name="Satoh N."/>
            <person name="Nishiyama T."/>
            <person name="Hasebe M."/>
            <person name="Maruyama T."/>
            <person name="Minagawa J."/>
            <person name="Obokata J."/>
            <person name="Shigenobu S."/>
        </authorList>
    </citation>
    <scope>NUCLEOTIDE SEQUENCE [LARGE SCALE GENOMIC DNA]</scope>
</reference>
<name>A0AAV4DVN4_9GAST</name>
<organism evidence="1 2">
    <name type="scientific">Plakobranchus ocellatus</name>
    <dbReference type="NCBI Taxonomy" id="259542"/>
    <lineage>
        <taxon>Eukaryota</taxon>
        <taxon>Metazoa</taxon>
        <taxon>Spiralia</taxon>
        <taxon>Lophotrochozoa</taxon>
        <taxon>Mollusca</taxon>
        <taxon>Gastropoda</taxon>
        <taxon>Heterobranchia</taxon>
        <taxon>Euthyneura</taxon>
        <taxon>Panpulmonata</taxon>
        <taxon>Sacoglossa</taxon>
        <taxon>Placobranchoidea</taxon>
        <taxon>Plakobranchidae</taxon>
        <taxon>Plakobranchus</taxon>
    </lineage>
</organism>
<dbReference type="EMBL" id="BLXT01008384">
    <property type="protein sequence ID" value="GFO48220.1"/>
    <property type="molecule type" value="Genomic_DNA"/>
</dbReference>
<accession>A0AAV4DVN4</accession>
<comment type="caution">
    <text evidence="1">The sequence shown here is derived from an EMBL/GenBank/DDBJ whole genome shotgun (WGS) entry which is preliminary data.</text>
</comment>
<sequence length="110" mass="12453">MVASLVVECRRAGQNKIPCLWLNPMSVCLSHSTGLFKIYKACSLFSWPSNIRQGNEPTLWLTLAVRTPRQKLPATETRNLYAMSGEKSKRIKKSVTAIVAHWVGEKLVFY</sequence>
<gene>
    <name evidence="1" type="ORF">PoB_007472500</name>
</gene>